<keyword evidence="1" id="KW-0472">Membrane</keyword>
<keyword evidence="1" id="KW-1133">Transmembrane helix</keyword>
<keyword evidence="4" id="KW-1185">Reference proteome</keyword>
<feature type="transmembrane region" description="Helical" evidence="1">
    <location>
        <begin position="7"/>
        <end position="28"/>
    </location>
</feature>
<dbReference type="Proteomes" id="UP000295685">
    <property type="component" value="Unassembled WGS sequence"/>
</dbReference>
<evidence type="ECO:0000313" key="3">
    <source>
        <dbReference type="EMBL" id="TEA00224.1"/>
    </source>
</evidence>
<evidence type="ECO:0000313" key="4">
    <source>
        <dbReference type="Proteomes" id="UP000294844"/>
    </source>
</evidence>
<organism evidence="2 5">
    <name type="scientific">Mycobacteroides salmoniphilum</name>
    <dbReference type="NCBI Taxonomy" id="404941"/>
    <lineage>
        <taxon>Bacteria</taxon>
        <taxon>Bacillati</taxon>
        <taxon>Actinomycetota</taxon>
        <taxon>Actinomycetes</taxon>
        <taxon>Mycobacteriales</taxon>
        <taxon>Mycobacteriaceae</taxon>
        <taxon>Mycobacteroides</taxon>
    </lineage>
</organism>
<dbReference type="EMBL" id="PECM01000015">
    <property type="protein sequence ID" value="TEA00224.1"/>
    <property type="molecule type" value="Genomic_DNA"/>
</dbReference>
<name>A0A4R8SAA5_9MYCO</name>
<accession>A0A4R8SAA5</accession>
<protein>
    <submittedName>
        <fullName evidence="2">Uncharacterized protein</fullName>
    </submittedName>
</protein>
<sequence>MVYFFEALLAGMSIVIFWFTGYVIYRLITDKS</sequence>
<dbReference type="Proteomes" id="UP000294844">
    <property type="component" value="Unassembled WGS sequence"/>
</dbReference>
<evidence type="ECO:0000313" key="2">
    <source>
        <dbReference type="EMBL" id="TDZ90258.1"/>
    </source>
</evidence>
<keyword evidence="1" id="KW-0812">Transmembrane</keyword>
<proteinExistence type="predicted"/>
<evidence type="ECO:0000256" key="1">
    <source>
        <dbReference type="SAM" id="Phobius"/>
    </source>
</evidence>
<dbReference type="EMBL" id="PECK01000012">
    <property type="protein sequence ID" value="TDZ90258.1"/>
    <property type="molecule type" value="Genomic_DNA"/>
</dbReference>
<reference evidence="4 5" key="1">
    <citation type="journal article" date="2019" name="Sci. Rep.">
        <title>Extended insight into the Mycobacterium chelonae-abscessus complex through whole genome sequencing of Mycobacterium salmoniphilum outbreak and Mycobacterium salmoniphilum-like strains.</title>
        <authorList>
            <person name="Behra P.R.K."/>
            <person name="Das S."/>
            <person name="Pettersson B.M.F."/>
            <person name="Shirreff L."/>
            <person name="DuCote T."/>
            <person name="Jacobsson K.G."/>
            <person name="Ennis D.G."/>
            <person name="Kirsebom L.A."/>
        </authorList>
    </citation>
    <scope>NUCLEOTIDE SEQUENCE [LARGE SCALE GENOMIC DNA]</scope>
    <source>
        <strain evidence="3 4">CCUG 60883</strain>
        <strain evidence="2 5">CCUG 60885</strain>
    </source>
</reference>
<gene>
    <name evidence="3" type="ORF">CCUG60883_04907</name>
    <name evidence="2" type="ORF">CCUG60885_04904</name>
</gene>
<comment type="caution">
    <text evidence="2">The sequence shown here is derived from an EMBL/GenBank/DDBJ whole genome shotgun (WGS) entry which is preliminary data.</text>
</comment>
<evidence type="ECO:0000313" key="5">
    <source>
        <dbReference type="Proteomes" id="UP000295685"/>
    </source>
</evidence>
<dbReference type="AlphaFoldDB" id="A0A4R8SAA5"/>